<gene>
    <name evidence="3" type="ORF">AGLY_005321</name>
</gene>
<feature type="compositionally biased region" description="Basic and acidic residues" evidence="2">
    <location>
        <begin position="356"/>
        <end position="380"/>
    </location>
</feature>
<feature type="compositionally biased region" description="Low complexity" evidence="2">
    <location>
        <begin position="333"/>
        <end position="344"/>
    </location>
</feature>
<dbReference type="SUPFAM" id="SSF53335">
    <property type="entry name" value="S-adenosyl-L-methionine-dependent methyltransferases"/>
    <property type="match status" value="1"/>
</dbReference>
<feature type="region of interest" description="Disordered" evidence="2">
    <location>
        <begin position="325"/>
        <end position="400"/>
    </location>
</feature>
<feature type="compositionally biased region" description="Low complexity" evidence="2">
    <location>
        <begin position="415"/>
        <end position="430"/>
    </location>
</feature>
<dbReference type="Gene3D" id="3.40.50.150">
    <property type="entry name" value="Vaccinia Virus protein VP39"/>
    <property type="match status" value="1"/>
</dbReference>
<comment type="caution">
    <text evidence="3">The sequence shown here is derived from an EMBL/GenBank/DDBJ whole genome shotgun (WGS) entry which is preliminary data.</text>
</comment>
<accession>A0A6G0TYP6</accession>
<dbReference type="Pfam" id="PF01135">
    <property type="entry name" value="PCMT"/>
    <property type="match status" value="1"/>
</dbReference>
<keyword evidence="4" id="KW-1185">Reference proteome</keyword>
<evidence type="ECO:0000313" key="4">
    <source>
        <dbReference type="Proteomes" id="UP000475862"/>
    </source>
</evidence>
<dbReference type="AlphaFoldDB" id="A0A6G0TYP6"/>
<feature type="compositionally biased region" description="Acidic residues" evidence="2">
    <location>
        <begin position="345"/>
        <end position="355"/>
    </location>
</feature>
<feature type="compositionally biased region" description="Acidic residues" evidence="2">
    <location>
        <begin position="431"/>
        <end position="442"/>
    </location>
</feature>
<name>A0A6G0TYP6_APHGL</name>
<dbReference type="GO" id="GO:0004719">
    <property type="term" value="F:protein-L-isoaspartate (D-aspartate) O-methyltransferase activity"/>
    <property type="evidence" value="ECO:0007669"/>
    <property type="project" value="InterPro"/>
</dbReference>
<dbReference type="InterPro" id="IPR000682">
    <property type="entry name" value="PCMT"/>
</dbReference>
<proteinExistence type="inferred from homology"/>
<dbReference type="GO" id="GO:0005737">
    <property type="term" value="C:cytoplasm"/>
    <property type="evidence" value="ECO:0007669"/>
    <property type="project" value="TreeGrafter"/>
</dbReference>
<dbReference type="PANTHER" id="PTHR11579">
    <property type="entry name" value="PROTEIN-L-ISOASPARTATE O-METHYLTRANSFERASE"/>
    <property type="match status" value="1"/>
</dbReference>
<evidence type="ECO:0000256" key="1">
    <source>
        <dbReference type="ARBA" id="ARBA00005369"/>
    </source>
</evidence>
<reference evidence="3 4" key="1">
    <citation type="submission" date="2019-08" db="EMBL/GenBank/DDBJ databases">
        <title>The genome of the soybean aphid Biotype 1, its phylome, world population structure and adaptation to the North American continent.</title>
        <authorList>
            <person name="Giordano R."/>
            <person name="Donthu R.K."/>
            <person name="Hernandez A.G."/>
            <person name="Wright C.L."/>
            <person name="Zimin A.V."/>
        </authorList>
    </citation>
    <scope>NUCLEOTIDE SEQUENCE [LARGE SCALE GENOMIC DNA]</scope>
    <source>
        <tissue evidence="3">Whole aphids</tissue>
    </source>
</reference>
<feature type="region of interest" description="Disordered" evidence="2">
    <location>
        <begin position="412"/>
        <end position="463"/>
    </location>
</feature>
<evidence type="ECO:0000313" key="3">
    <source>
        <dbReference type="EMBL" id="KAE9540069.1"/>
    </source>
</evidence>
<organism evidence="3 4">
    <name type="scientific">Aphis glycines</name>
    <name type="common">Soybean aphid</name>
    <dbReference type="NCBI Taxonomy" id="307491"/>
    <lineage>
        <taxon>Eukaryota</taxon>
        <taxon>Metazoa</taxon>
        <taxon>Ecdysozoa</taxon>
        <taxon>Arthropoda</taxon>
        <taxon>Hexapoda</taxon>
        <taxon>Insecta</taxon>
        <taxon>Pterygota</taxon>
        <taxon>Neoptera</taxon>
        <taxon>Paraneoptera</taxon>
        <taxon>Hemiptera</taxon>
        <taxon>Sternorrhyncha</taxon>
        <taxon>Aphidomorpha</taxon>
        <taxon>Aphidoidea</taxon>
        <taxon>Aphididae</taxon>
        <taxon>Aphidini</taxon>
        <taxon>Aphis</taxon>
        <taxon>Aphis</taxon>
    </lineage>
</organism>
<evidence type="ECO:0000256" key="2">
    <source>
        <dbReference type="SAM" id="MobiDB-lite"/>
    </source>
</evidence>
<sequence length="528" mass="58833">MGQFISTSHNDNSNDELINSLIKREYIHTINVEKAFRCVDRGFYYTSGSKQIAYRDNAWQSDKIHLSAPSVYATVLECLDLHKGHVFLNIGSGVGYFSTLAGLLLGVNGVNHGIEIHKSLIDIAYTKLDEFKQNAAAIDYFEFCEPVFIEGNACELSSVGYYDRVYCGAGVPPAESSFMKALIKIGGVIVMPLEGFLVKIIRTDEYTWKTLEVLEVSFTDLVVPEKCDKIKVTKFPPVEPWSLQELCRSNIRACIRDSLNESIPTLQMRTKCQPDKSYDQKFFSLDDPSGHFVRIQYGATGDGLVNLRSIVDTFAGLDEAISDVGSTSETEANGGNNDGDNNSVNDDDDDDDDNEEKNTSKQCDKRLLKKVELDTKRKSSEAGCSEQNKTLPGKPENTKRMKMNTSSAVNNLENSLSTDSSSDSSLFSDLSSDDDEDDDGDSESWVSTDDNEDGPMQNRNFGGIYNSLFHGDSSHDSSDSDCEAARDLELYRFLGERKDNQLSQLLKVNIDKLPVPILLKQFLNYKKK</sequence>
<dbReference type="PANTHER" id="PTHR11579:SF9">
    <property type="entry name" value="PROTEIN-L-ISOASPARTATE O-METHYLTRANSFERASE"/>
    <property type="match status" value="1"/>
</dbReference>
<comment type="similarity">
    <text evidence="1">Belongs to the methyltransferase superfamily. L-isoaspartyl/D-aspartyl protein methyltransferase family.</text>
</comment>
<dbReference type="InterPro" id="IPR029063">
    <property type="entry name" value="SAM-dependent_MTases_sf"/>
</dbReference>
<protein>
    <submittedName>
        <fullName evidence="3">Uncharacterized protein</fullName>
    </submittedName>
</protein>
<dbReference type="Proteomes" id="UP000475862">
    <property type="component" value="Unassembled WGS sequence"/>
</dbReference>
<dbReference type="OrthoDB" id="10257972at2759"/>
<dbReference type="EMBL" id="VYZN01000014">
    <property type="protein sequence ID" value="KAE9540069.1"/>
    <property type="molecule type" value="Genomic_DNA"/>
</dbReference>